<dbReference type="Pfam" id="PF02518">
    <property type="entry name" value="HATPase_c"/>
    <property type="match status" value="1"/>
</dbReference>
<dbReference type="InterPro" id="IPR011006">
    <property type="entry name" value="CheY-like_superfamily"/>
</dbReference>
<dbReference type="PROSITE" id="PS50109">
    <property type="entry name" value="HIS_KIN"/>
    <property type="match status" value="1"/>
</dbReference>
<dbReference type="SUPFAM" id="SSF53822">
    <property type="entry name" value="Periplasmic binding protein-like I"/>
    <property type="match status" value="1"/>
</dbReference>
<reference evidence="13" key="2">
    <citation type="journal article" date="2021" name="PeerJ">
        <title>Extensive microbial diversity within the chicken gut microbiome revealed by metagenomics and culture.</title>
        <authorList>
            <person name="Gilroy R."/>
            <person name="Ravi A."/>
            <person name="Getino M."/>
            <person name="Pursley I."/>
            <person name="Horton D.L."/>
            <person name="Alikhan N.F."/>
            <person name="Baker D."/>
            <person name="Gharbi K."/>
            <person name="Hall N."/>
            <person name="Watson M."/>
            <person name="Adriaenssens E.M."/>
            <person name="Foster-Nyarko E."/>
            <person name="Jarju S."/>
            <person name="Secka A."/>
            <person name="Antonio M."/>
            <person name="Oren A."/>
            <person name="Chaudhuri R.R."/>
            <person name="La Ragione R."/>
            <person name="Hildebrand F."/>
            <person name="Pallen M.J."/>
        </authorList>
    </citation>
    <scope>NUCLEOTIDE SEQUENCE</scope>
    <source>
        <strain evidence="13">D3-1215</strain>
    </source>
</reference>
<dbReference type="CDD" id="cd06308">
    <property type="entry name" value="PBP1_sensor_kinase-like"/>
    <property type="match status" value="1"/>
</dbReference>
<dbReference type="SUPFAM" id="SSF46689">
    <property type="entry name" value="Homeodomain-like"/>
    <property type="match status" value="1"/>
</dbReference>
<organism evidence="13 14">
    <name type="scientific">Candidatus Enterocola intestinipullorum</name>
    <dbReference type="NCBI Taxonomy" id="2840783"/>
    <lineage>
        <taxon>Bacteria</taxon>
        <taxon>Pseudomonadati</taxon>
        <taxon>Bacteroidota</taxon>
        <taxon>Bacteroidia</taxon>
        <taxon>Bacteroidales</taxon>
        <taxon>Candidatus Enterocola</taxon>
    </lineage>
</organism>
<evidence type="ECO:0000256" key="3">
    <source>
        <dbReference type="ARBA" id="ARBA00022553"/>
    </source>
</evidence>
<keyword evidence="8" id="KW-1133">Transmembrane helix</keyword>
<dbReference type="InterPro" id="IPR018062">
    <property type="entry name" value="HTH_AraC-typ_CS"/>
</dbReference>
<dbReference type="InterPro" id="IPR025997">
    <property type="entry name" value="SBP_2_dom"/>
</dbReference>
<keyword evidence="9" id="KW-0732">Signal</keyword>
<evidence type="ECO:0000256" key="1">
    <source>
        <dbReference type="ARBA" id="ARBA00000085"/>
    </source>
</evidence>
<feature type="domain" description="Response regulatory" evidence="12">
    <location>
        <begin position="648"/>
        <end position="763"/>
    </location>
</feature>
<dbReference type="PROSITE" id="PS00041">
    <property type="entry name" value="HTH_ARAC_FAMILY_1"/>
    <property type="match status" value="1"/>
</dbReference>
<dbReference type="GO" id="GO:0043565">
    <property type="term" value="F:sequence-specific DNA binding"/>
    <property type="evidence" value="ECO:0007669"/>
    <property type="project" value="InterPro"/>
</dbReference>
<feature type="domain" description="HTH araC/xylS-type" evidence="10">
    <location>
        <begin position="799"/>
        <end position="898"/>
    </location>
</feature>
<dbReference type="GO" id="GO:0000155">
    <property type="term" value="F:phosphorelay sensor kinase activity"/>
    <property type="evidence" value="ECO:0007669"/>
    <property type="project" value="InterPro"/>
</dbReference>
<evidence type="ECO:0000256" key="9">
    <source>
        <dbReference type="SAM" id="SignalP"/>
    </source>
</evidence>
<evidence type="ECO:0000259" key="10">
    <source>
        <dbReference type="PROSITE" id="PS01124"/>
    </source>
</evidence>
<keyword evidence="4" id="KW-0805">Transcription regulation</keyword>
<evidence type="ECO:0000256" key="7">
    <source>
        <dbReference type="PROSITE-ProRule" id="PRU00169"/>
    </source>
</evidence>
<dbReference type="Pfam" id="PF12833">
    <property type="entry name" value="HTH_18"/>
    <property type="match status" value="1"/>
</dbReference>
<protein>
    <recommendedName>
        <fullName evidence="2">histidine kinase</fullName>
        <ecNumber evidence="2">2.7.13.3</ecNumber>
    </recommendedName>
</protein>
<gene>
    <name evidence="13" type="ORF">IAC32_06095</name>
</gene>
<reference evidence="13" key="1">
    <citation type="submission" date="2020-10" db="EMBL/GenBank/DDBJ databases">
        <authorList>
            <person name="Gilroy R."/>
        </authorList>
    </citation>
    <scope>NUCLEOTIDE SEQUENCE</scope>
    <source>
        <strain evidence="13">D3-1215</strain>
    </source>
</reference>
<keyword evidence="8" id="KW-0472">Membrane</keyword>
<comment type="caution">
    <text evidence="13">The sequence shown here is derived from an EMBL/GenBank/DDBJ whole genome shotgun (WGS) entry which is preliminary data.</text>
</comment>
<dbReference type="InterPro" id="IPR003594">
    <property type="entry name" value="HATPase_dom"/>
</dbReference>
<dbReference type="InterPro" id="IPR018060">
    <property type="entry name" value="HTH_AraC"/>
</dbReference>
<keyword evidence="6" id="KW-0804">Transcription</keyword>
<dbReference type="InterPro" id="IPR009057">
    <property type="entry name" value="Homeodomain-like_sf"/>
</dbReference>
<evidence type="ECO:0000259" key="12">
    <source>
        <dbReference type="PROSITE" id="PS50110"/>
    </source>
</evidence>
<dbReference type="SMART" id="SM00342">
    <property type="entry name" value="HTH_ARAC"/>
    <property type="match status" value="1"/>
</dbReference>
<dbReference type="EC" id="2.7.13.3" evidence="2"/>
<dbReference type="InterPro" id="IPR003661">
    <property type="entry name" value="HisK_dim/P_dom"/>
</dbReference>
<dbReference type="EMBL" id="JADIMR010000091">
    <property type="protein sequence ID" value="MBO8447298.1"/>
    <property type="molecule type" value="Genomic_DNA"/>
</dbReference>
<dbReference type="Pfam" id="PF00072">
    <property type="entry name" value="Response_reg"/>
    <property type="match status" value="1"/>
</dbReference>
<dbReference type="InterPro" id="IPR036097">
    <property type="entry name" value="HisK_dim/P_sf"/>
</dbReference>
<sequence>MIRRFLLFAACSCLLSAMCSCAGEDKNARKLIGLSQCTLNDAWRQSMLREMEIALSDYDELELVVKDADNDSELQRRQIRELADMGVDVLIISPVQPGPVTGIASEIYESGIPVIITDRKIESESYTAFIGGDNYAIGREAGLYACDYIESGAKVLEIWGLPETSPAQERHNGFLDALKSQGIDINQDSIHGNWLYSKTAASLKEKNLSKDYDLVFCHNDMMAIAAREFFGERGGADGNKPLIMGADAVYGAGLEAVADGRIDVSFLYPTCSKELVQACRRILDGDSVPKSTTIPTGAVDRKTAHSLMIQGRSIEEYQQSIDAKKKRIDELSARFGFLEDSLSVFILLCAALFIVSIVVLIYYSRLKKQNAQLEAQKNELELQRCRLSELNSFIEEDSRRQLRLFAEISHEIRTPLTLISGPIEKVRRLCSDKSVEEDLKLISLNVRKLSEEINRILDLGKLKSDKVQLRYSHCNLNEFVAEVKSHFDGLAGLRRVKFVFEDYPKSIDMDFDCGLMEKVLFNLLSNAFKFTPVGGSVTVALTEDDGCAGFYVLDTGGGVPDTESVFDYMKSTDAVGGTGIGLHLVKSYVEMHSGHVYVENTGDGACFKVLLPYAGTNEALTESGYSGTLSAAESSILDEMEHSRFDDIILVVDDNEQMLSYVSGILSENFKILTASDGVQALGKLAENEVGLVLSDVMMPLMNGFELCTAIKDDMRYSHIPVILLTALSSDAHRLQGGLHGADAYLSKPFSEEYLKVTVMRILQNRRKLNETLLHKLTESGAYRFPELPVESLDDVFLRKLLSRLEEVYSDSDYNVEKLSAEIGMSRGHLYRKVKELTGFSPVEFLRNYRLKRAAEILKQKSMTVSEACYATGFSSPAYFTKCFREYFNMTPTEYAAS</sequence>
<dbReference type="Proteomes" id="UP000823637">
    <property type="component" value="Unassembled WGS sequence"/>
</dbReference>
<dbReference type="Gene3D" id="3.40.50.2300">
    <property type="match status" value="3"/>
</dbReference>
<dbReference type="InterPro" id="IPR004358">
    <property type="entry name" value="Sig_transdc_His_kin-like_C"/>
</dbReference>
<accession>A0A9D9EGV0</accession>
<feature type="domain" description="Histidine kinase" evidence="11">
    <location>
        <begin position="407"/>
        <end position="615"/>
    </location>
</feature>
<dbReference type="SUPFAM" id="SSF55874">
    <property type="entry name" value="ATPase domain of HSP90 chaperone/DNA topoisomerase II/histidine kinase"/>
    <property type="match status" value="1"/>
</dbReference>
<keyword evidence="8" id="KW-0812">Transmembrane</keyword>
<dbReference type="Pfam" id="PF13407">
    <property type="entry name" value="Peripla_BP_4"/>
    <property type="match status" value="1"/>
</dbReference>
<dbReference type="Gene3D" id="1.10.287.130">
    <property type="match status" value="1"/>
</dbReference>
<dbReference type="PANTHER" id="PTHR43547">
    <property type="entry name" value="TWO-COMPONENT HISTIDINE KINASE"/>
    <property type="match status" value="1"/>
</dbReference>
<keyword evidence="5" id="KW-0238">DNA-binding</keyword>
<dbReference type="SUPFAM" id="SSF47384">
    <property type="entry name" value="Homodimeric domain of signal transducing histidine kinase"/>
    <property type="match status" value="1"/>
</dbReference>
<feature type="signal peptide" evidence="9">
    <location>
        <begin position="1"/>
        <end position="22"/>
    </location>
</feature>
<dbReference type="PANTHER" id="PTHR43547:SF2">
    <property type="entry name" value="HYBRID SIGNAL TRANSDUCTION HISTIDINE KINASE C"/>
    <property type="match status" value="1"/>
</dbReference>
<dbReference type="AlphaFoldDB" id="A0A9D9EGV0"/>
<comment type="catalytic activity">
    <reaction evidence="1">
        <text>ATP + protein L-histidine = ADP + protein N-phospho-L-histidine.</text>
        <dbReference type="EC" id="2.7.13.3"/>
    </reaction>
</comment>
<proteinExistence type="predicted"/>
<evidence type="ECO:0000256" key="2">
    <source>
        <dbReference type="ARBA" id="ARBA00012438"/>
    </source>
</evidence>
<dbReference type="SMART" id="SM00387">
    <property type="entry name" value="HATPase_c"/>
    <property type="match status" value="1"/>
</dbReference>
<name>A0A9D9EGV0_9BACT</name>
<dbReference type="Pfam" id="PF00512">
    <property type="entry name" value="HisKA"/>
    <property type="match status" value="1"/>
</dbReference>
<evidence type="ECO:0000256" key="8">
    <source>
        <dbReference type="SAM" id="Phobius"/>
    </source>
</evidence>
<dbReference type="SMART" id="SM00388">
    <property type="entry name" value="HisKA"/>
    <property type="match status" value="1"/>
</dbReference>
<evidence type="ECO:0000256" key="5">
    <source>
        <dbReference type="ARBA" id="ARBA00023125"/>
    </source>
</evidence>
<dbReference type="PROSITE" id="PS51257">
    <property type="entry name" value="PROKAR_LIPOPROTEIN"/>
    <property type="match status" value="1"/>
</dbReference>
<dbReference type="InterPro" id="IPR001789">
    <property type="entry name" value="Sig_transdc_resp-reg_receiver"/>
</dbReference>
<dbReference type="PROSITE" id="PS50110">
    <property type="entry name" value="RESPONSE_REGULATORY"/>
    <property type="match status" value="1"/>
</dbReference>
<feature type="transmembrane region" description="Helical" evidence="8">
    <location>
        <begin position="342"/>
        <end position="363"/>
    </location>
</feature>
<evidence type="ECO:0000259" key="11">
    <source>
        <dbReference type="PROSITE" id="PS50109"/>
    </source>
</evidence>
<dbReference type="SUPFAM" id="SSF52172">
    <property type="entry name" value="CheY-like"/>
    <property type="match status" value="1"/>
</dbReference>
<dbReference type="InterPro" id="IPR028082">
    <property type="entry name" value="Peripla_BP_I"/>
</dbReference>
<dbReference type="PROSITE" id="PS01124">
    <property type="entry name" value="HTH_ARAC_FAMILY_2"/>
    <property type="match status" value="1"/>
</dbReference>
<dbReference type="Gene3D" id="1.10.10.60">
    <property type="entry name" value="Homeodomain-like"/>
    <property type="match status" value="2"/>
</dbReference>
<evidence type="ECO:0000313" key="14">
    <source>
        <dbReference type="Proteomes" id="UP000823637"/>
    </source>
</evidence>
<feature type="modified residue" description="4-aspartylphosphate" evidence="7">
    <location>
        <position position="696"/>
    </location>
</feature>
<dbReference type="PRINTS" id="PR00344">
    <property type="entry name" value="BCTRLSENSOR"/>
</dbReference>
<dbReference type="CDD" id="cd00082">
    <property type="entry name" value="HisKA"/>
    <property type="match status" value="1"/>
</dbReference>
<dbReference type="SMART" id="SM00448">
    <property type="entry name" value="REC"/>
    <property type="match status" value="1"/>
</dbReference>
<dbReference type="InterPro" id="IPR005467">
    <property type="entry name" value="His_kinase_dom"/>
</dbReference>
<feature type="chain" id="PRO_5039325962" description="histidine kinase" evidence="9">
    <location>
        <begin position="23"/>
        <end position="898"/>
    </location>
</feature>
<evidence type="ECO:0000256" key="4">
    <source>
        <dbReference type="ARBA" id="ARBA00023015"/>
    </source>
</evidence>
<evidence type="ECO:0000256" key="6">
    <source>
        <dbReference type="ARBA" id="ARBA00023163"/>
    </source>
</evidence>
<dbReference type="GO" id="GO:0003700">
    <property type="term" value="F:DNA-binding transcription factor activity"/>
    <property type="evidence" value="ECO:0007669"/>
    <property type="project" value="InterPro"/>
</dbReference>
<dbReference type="Gene3D" id="3.30.565.10">
    <property type="entry name" value="Histidine kinase-like ATPase, C-terminal domain"/>
    <property type="match status" value="1"/>
</dbReference>
<evidence type="ECO:0000313" key="13">
    <source>
        <dbReference type="EMBL" id="MBO8447298.1"/>
    </source>
</evidence>
<keyword evidence="3 7" id="KW-0597">Phosphoprotein</keyword>
<dbReference type="InterPro" id="IPR036890">
    <property type="entry name" value="HATPase_C_sf"/>
</dbReference>